<dbReference type="HOGENOM" id="CLU_005680_1_0_4"/>
<dbReference type="InterPro" id="IPR008023">
    <property type="entry name" value="DUF748"/>
</dbReference>
<feature type="transmembrane region" description="Helical" evidence="2">
    <location>
        <begin position="60"/>
        <end position="81"/>
    </location>
</feature>
<dbReference type="GO" id="GO:0090313">
    <property type="term" value="P:regulation of protein targeting to membrane"/>
    <property type="evidence" value="ECO:0007669"/>
    <property type="project" value="TreeGrafter"/>
</dbReference>
<dbReference type="EnsemblBacteria" id="ABA51653">
    <property type="protein sequence ID" value="ABA51653"/>
    <property type="gene ID" value="BURPS1710b_A1758"/>
</dbReference>
<proteinExistence type="predicted"/>
<accession>Q3JHN8</accession>
<keyword evidence="2" id="KW-1133">Transmembrane helix</keyword>
<dbReference type="InterPro" id="IPR052894">
    <property type="entry name" value="AsmA-related"/>
</dbReference>
<feature type="compositionally biased region" description="Low complexity" evidence="1">
    <location>
        <begin position="654"/>
        <end position="668"/>
    </location>
</feature>
<organism evidence="3 4">
    <name type="scientific">Burkholderia pseudomallei (strain 1710b)</name>
    <dbReference type="NCBI Taxonomy" id="320372"/>
    <lineage>
        <taxon>Bacteria</taxon>
        <taxon>Pseudomonadati</taxon>
        <taxon>Pseudomonadota</taxon>
        <taxon>Betaproteobacteria</taxon>
        <taxon>Burkholderiales</taxon>
        <taxon>Burkholderiaceae</taxon>
        <taxon>Burkholderia</taxon>
        <taxon>pseudomallei group</taxon>
    </lineage>
</organism>
<dbReference type="GO" id="GO:0005886">
    <property type="term" value="C:plasma membrane"/>
    <property type="evidence" value="ECO:0007669"/>
    <property type="project" value="TreeGrafter"/>
</dbReference>
<dbReference type="PANTHER" id="PTHR30441:SF8">
    <property type="entry name" value="DUF748 DOMAIN-CONTAINING PROTEIN"/>
    <property type="match status" value="1"/>
</dbReference>
<feature type="region of interest" description="Disordered" evidence="1">
    <location>
        <begin position="649"/>
        <end position="668"/>
    </location>
</feature>
<gene>
    <name evidence="3" type="ordered locus">BURPS1710b_A1758</name>
</gene>
<dbReference type="Gene3D" id="3.30.1330.60">
    <property type="entry name" value="OmpA-like domain"/>
    <property type="match status" value="1"/>
</dbReference>
<dbReference type="EMBL" id="CP000125">
    <property type="protein sequence ID" value="ABA51653.1"/>
    <property type="molecule type" value="Genomic_DNA"/>
</dbReference>
<dbReference type="Pfam" id="PF05359">
    <property type="entry name" value="DUF748"/>
    <property type="match status" value="3"/>
</dbReference>
<evidence type="ECO:0000313" key="4">
    <source>
        <dbReference type="Proteomes" id="UP000002700"/>
    </source>
</evidence>
<evidence type="ECO:0000256" key="1">
    <source>
        <dbReference type="SAM" id="MobiDB-lite"/>
    </source>
</evidence>
<dbReference type="Proteomes" id="UP000002700">
    <property type="component" value="Chromosome II"/>
</dbReference>
<protein>
    <submittedName>
        <fullName evidence="3">Putative membrane protein</fullName>
    </submittedName>
</protein>
<evidence type="ECO:0000313" key="3">
    <source>
        <dbReference type="EMBL" id="ABA51653.1"/>
    </source>
</evidence>
<evidence type="ECO:0000256" key="2">
    <source>
        <dbReference type="SAM" id="Phobius"/>
    </source>
</evidence>
<sequence>MLRRETRSAYTGESRTLPSRFPRCRSDGDSVMAFNKETVQSNLQKLGVAARSRRAKRAGIGALIFLVAFGLLGFFAAPPLIRHVAEQQLSQQLERPATIARIAFNPYTLRLEADGVRVGERGGQGAFVDIGKLVVRASWTSLARFAPIIDEVRLDQPRFRIVRYDAQRFNFTDLVDKFSKPSPQPSAKPARFSVSNIQVNDGRIEFDDRLLNARHVVDQWTVGIPFIATLPSKTDIFVEPKLRARLDGSPIAIDGKTKPFAQSRESSINLKFDGLDVPRLLSYAPTKLPVDVRSGRLSSNLDVNFAMAGDTPSLRVSGTLDLNDAQVTSRANEPLFAAHAVHVAAAQLEPLRNVLHFDDIRIDRPVVSLARDKAGVLNVMKLAGGEKAGAPPAARAAAPTSAGASAAAAGSSVSAVSPGSPAAARPASGAASQPAAAASSAAAAHAAAEKAPPLDLTIKRFAINDGALNLNDASLATPAAISLQHVATTLADFTLAGKTPARYTLAADVASGGSLKAEGAFSLAARQADTKLAIDALALPAVQPYLAGASSARVLDGVLSTSVNAKADWSKTPLDAQVSDSELGLKSLKIALPNAKTPAVALPDARVKVTKIDLAARTAEIASVDATGLALDVARLQDGRIDLASLAGDGGRAAGAKPAASNASAARGARPAAPAWRYRIDELNVKDAKANFTDRSTPRPVKLAIAPLALNVRQISEDLSKPLPVRLTATLNRKGSLELSGNVTAQPLKVGLKLNGNRLDAAAFEPYFGSMLNATVASALLNAKGELSVEQAKQSTKASYRGDAALVDVRMLDKATSDPFAGWRSLALANLKASYDDARGTDVDASRVTFSNFYGRVLLDAQGKLNLREVVAKESGPAQSLTRDASGKEPIPLTPQAASQAKAAIAASAVEPASAPVLASAAAASAAAGASAVAASPASGAAVVRAAAPPQHPVRLHFGQLLLQRGRVTYTDNFIKPNYTANLVAINGTIGAFGTDSTAPAPVDVGANLAGNGPITIKGTVNPLIEKPSLDLTATAHDIELTNLTPYSAKYAGYPITKGKLNVDLHYKLDNDLLSANNHIFIDQLTFGEHVENDTATKLPVRLAIALLKNSRGEIDVNVPVSGSLSNPEFSIGGLIWRAVLNLIAKAVTSPFTLLAHAFGGDGEALGYVEFEPGRSKLSDASQKKLDTISKMLAEKPSIRLDLIGRVDPDKDLPGLRDAYVERLVRQQKLKDVVGQGESVDPMTVKVDPAEYTKYLTKAYKAADFKKPRNMIGFTKTLPDDDMRKALADHASVDDSSLRALAQARAQAVRQYLEGKVDSSRMFIVAPKLDAKGIEDKGATTRVDFGLK</sequence>
<dbReference type="PANTHER" id="PTHR30441">
    <property type="entry name" value="DUF748 DOMAIN-CONTAINING PROTEIN"/>
    <property type="match status" value="1"/>
</dbReference>
<keyword evidence="2" id="KW-0472">Membrane</keyword>
<name>Q3JHN8_BURP1</name>
<dbReference type="KEGG" id="bpm:BURPS1710b_A1758"/>
<reference evidence="3 4" key="1">
    <citation type="submission" date="2005-09" db="EMBL/GenBank/DDBJ databases">
        <authorList>
            <person name="Woods D.E."/>
            <person name="Nierman W.C."/>
        </authorList>
    </citation>
    <scope>NUCLEOTIDE SEQUENCE [LARGE SCALE GENOMIC DNA]</scope>
    <source>
        <strain evidence="3 4">1710b</strain>
    </source>
</reference>
<dbReference type="InterPro" id="IPR036737">
    <property type="entry name" value="OmpA-like_sf"/>
</dbReference>
<keyword evidence="2" id="KW-0812">Transmembrane</keyword>